<dbReference type="EMBL" id="SWBP01000001">
    <property type="protein sequence ID" value="TKC00517.1"/>
    <property type="molecule type" value="Genomic_DNA"/>
</dbReference>
<keyword evidence="1" id="KW-0812">Transmembrane</keyword>
<dbReference type="Proteomes" id="UP000308181">
    <property type="component" value="Unassembled WGS sequence"/>
</dbReference>
<comment type="caution">
    <text evidence="2">The sequence shown here is derived from an EMBL/GenBank/DDBJ whole genome shotgun (WGS) entry which is preliminary data.</text>
</comment>
<evidence type="ECO:0000256" key="1">
    <source>
        <dbReference type="SAM" id="Phobius"/>
    </source>
</evidence>
<dbReference type="OrthoDB" id="157646at2"/>
<protein>
    <recommendedName>
        <fullName evidence="4">DUF5808 domain-containing protein</fullName>
    </recommendedName>
</protein>
<gene>
    <name evidence="2" type="ORF">FA046_02220</name>
</gene>
<keyword evidence="1" id="KW-1133">Transmembrane helix</keyword>
<proteinExistence type="predicted"/>
<organism evidence="2 3">
    <name type="scientific">Pedobacter cryophilus</name>
    <dbReference type="NCBI Taxonomy" id="2571271"/>
    <lineage>
        <taxon>Bacteria</taxon>
        <taxon>Pseudomonadati</taxon>
        <taxon>Bacteroidota</taxon>
        <taxon>Sphingobacteriia</taxon>
        <taxon>Sphingobacteriales</taxon>
        <taxon>Sphingobacteriaceae</taxon>
        <taxon>Pedobacter</taxon>
    </lineage>
</organism>
<keyword evidence="3" id="KW-1185">Reference proteome</keyword>
<evidence type="ECO:0008006" key="4">
    <source>
        <dbReference type="Google" id="ProtNLM"/>
    </source>
</evidence>
<reference evidence="2 3" key="1">
    <citation type="submission" date="2019-04" db="EMBL/GenBank/DDBJ databases">
        <title>Pedobacter sp. AR-3-17 sp. nov., isolated from Arctic soil.</title>
        <authorList>
            <person name="Dahal R.H."/>
            <person name="Kim D.-U."/>
        </authorList>
    </citation>
    <scope>NUCLEOTIDE SEQUENCE [LARGE SCALE GENOMIC DNA]</scope>
    <source>
        <strain evidence="2 3">AR-3-17</strain>
    </source>
</reference>
<name>A0A4U1C7X7_9SPHI</name>
<evidence type="ECO:0000313" key="2">
    <source>
        <dbReference type="EMBL" id="TKC00517.1"/>
    </source>
</evidence>
<feature type="transmembrane region" description="Helical" evidence="1">
    <location>
        <begin position="43"/>
        <end position="62"/>
    </location>
</feature>
<dbReference type="AlphaFoldDB" id="A0A4U1C7X7"/>
<dbReference type="RefSeq" id="WP_136824725.1">
    <property type="nucleotide sequence ID" value="NZ_SWBP01000001.1"/>
</dbReference>
<evidence type="ECO:0000313" key="3">
    <source>
        <dbReference type="Proteomes" id="UP000308181"/>
    </source>
</evidence>
<keyword evidence="1" id="KW-0472">Membrane</keyword>
<sequence length="63" mass="7459">MDNKPDQSKYKWGIFYFNPDDENLIAPKANSLFGWTLNFAKPLAYIFMLILLLIIMLIKRLLH</sequence>
<accession>A0A4U1C7X7</accession>